<dbReference type="EMBL" id="BFEA01000115">
    <property type="protein sequence ID" value="GBG69464.1"/>
    <property type="molecule type" value="Genomic_DNA"/>
</dbReference>
<evidence type="ECO:0000256" key="1">
    <source>
        <dbReference type="SAM" id="SignalP"/>
    </source>
</evidence>
<protein>
    <submittedName>
        <fullName evidence="2">Uncharacterized protein</fullName>
    </submittedName>
</protein>
<evidence type="ECO:0000313" key="3">
    <source>
        <dbReference type="Proteomes" id="UP000265515"/>
    </source>
</evidence>
<feature type="chain" id="PRO_5017312697" evidence="1">
    <location>
        <begin position="28"/>
        <end position="95"/>
    </location>
</feature>
<dbReference type="Proteomes" id="UP000265515">
    <property type="component" value="Unassembled WGS sequence"/>
</dbReference>
<keyword evidence="3" id="KW-1185">Reference proteome</keyword>
<sequence>MGRFLAAFAVASLVLLATLSVLHLADATGAKCPCSPGTKRCTPTGPCLMRTQRTGYKILAFRSFALLLAPQDMSPSSSSLLHILLYCLALSCAEE</sequence>
<accession>A0A388KHB6</accession>
<feature type="signal peptide" evidence="1">
    <location>
        <begin position="1"/>
        <end position="27"/>
    </location>
</feature>
<name>A0A388KHB6_CHABU</name>
<proteinExistence type="predicted"/>
<organism evidence="2 3">
    <name type="scientific">Chara braunii</name>
    <name type="common">Braun's stonewort</name>
    <dbReference type="NCBI Taxonomy" id="69332"/>
    <lineage>
        <taxon>Eukaryota</taxon>
        <taxon>Viridiplantae</taxon>
        <taxon>Streptophyta</taxon>
        <taxon>Charophyceae</taxon>
        <taxon>Charales</taxon>
        <taxon>Characeae</taxon>
        <taxon>Chara</taxon>
    </lineage>
</organism>
<comment type="caution">
    <text evidence="2">The sequence shown here is derived from an EMBL/GenBank/DDBJ whole genome shotgun (WGS) entry which is preliminary data.</text>
</comment>
<keyword evidence="1" id="KW-0732">Signal</keyword>
<gene>
    <name evidence="2" type="ORF">CBR_g4159</name>
</gene>
<dbReference type="AlphaFoldDB" id="A0A388KHB6"/>
<reference evidence="2 3" key="1">
    <citation type="journal article" date="2018" name="Cell">
        <title>The Chara Genome: Secondary Complexity and Implications for Plant Terrestrialization.</title>
        <authorList>
            <person name="Nishiyama T."/>
            <person name="Sakayama H."/>
            <person name="Vries J.D."/>
            <person name="Buschmann H."/>
            <person name="Saint-Marcoux D."/>
            <person name="Ullrich K.K."/>
            <person name="Haas F.B."/>
            <person name="Vanderstraeten L."/>
            <person name="Becker D."/>
            <person name="Lang D."/>
            <person name="Vosolsobe S."/>
            <person name="Rombauts S."/>
            <person name="Wilhelmsson P.K.I."/>
            <person name="Janitza P."/>
            <person name="Kern R."/>
            <person name="Heyl A."/>
            <person name="Rumpler F."/>
            <person name="Villalobos L.I.A.C."/>
            <person name="Clay J.M."/>
            <person name="Skokan R."/>
            <person name="Toyoda A."/>
            <person name="Suzuki Y."/>
            <person name="Kagoshima H."/>
            <person name="Schijlen E."/>
            <person name="Tajeshwar N."/>
            <person name="Catarino B."/>
            <person name="Hetherington A.J."/>
            <person name="Saltykova A."/>
            <person name="Bonnot C."/>
            <person name="Breuninger H."/>
            <person name="Symeonidi A."/>
            <person name="Radhakrishnan G.V."/>
            <person name="Van Nieuwerburgh F."/>
            <person name="Deforce D."/>
            <person name="Chang C."/>
            <person name="Karol K.G."/>
            <person name="Hedrich R."/>
            <person name="Ulvskov P."/>
            <person name="Glockner G."/>
            <person name="Delwiche C.F."/>
            <person name="Petrasek J."/>
            <person name="Van de Peer Y."/>
            <person name="Friml J."/>
            <person name="Beilby M."/>
            <person name="Dolan L."/>
            <person name="Kohara Y."/>
            <person name="Sugano S."/>
            <person name="Fujiyama A."/>
            <person name="Delaux P.-M."/>
            <person name="Quint M."/>
            <person name="TheiBen G."/>
            <person name="Hagemann M."/>
            <person name="Harholt J."/>
            <person name="Dunand C."/>
            <person name="Zachgo S."/>
            <person name="Langdale J."/>
            <person name="Maumus F."/>
            <person name="Straeten D.V.D."/>
            <person name="Gould S.B."/>
            <person name="Rensing S.A."/>
        </authorList>
    </citation>
    <scope>NUCLEOTIDE SEQUENCE [LARGE SCALE GENOMIC DNA]</scope>
    <source>
        <strain evidence="2 3">S276</strain>
    </source>
</reference>
<dbReference type="Gramene" id="GBG69464">
    <property type="protein sequence ID" value="GBG69464"/>
    <property type="gene ID" value="CBR_g4159"/>
</dbReference>
<evidence type="ECO:0000313" key="2">
    <source>
        <dbReference type="EMBL" id="GBG69464.1"/>
    </source>
</evidence>